<keyword evidence="3" id="KW-0479">Metal-binding</keyword>
<protein>
    <submittedName>
        <fullName evidence="8">T9SS type A sorting domain-containing protein</fullName>
    </submittedName>
</protein>
<keyword evidence="9" id="KW-1185">Reference proteome</keyword>
<gene>
    <name evidence="8" type="ORF">P0M35_13340</name>
</gene>
<proteinExistence type="predicted"/>
<keyword evidence="1" id="KW-0813">Transport</keyword>
<dbReference type="Gene3D" id="1.10.3820.10">
    <property type="entry name" value="Di-heme elbow motif domain"/>
    <property type="match status" value="1"/>
</dbReference>
<comment type="caution">
    <text evidence="8">The sequence shown here is derived from an EMBL/GenBank/DDBJ whole genome shotgun (WGS) entry which is preliminary data.</text>
</comment>
<evidence type="ECO:0000256" key="2">
    <source>
        <dbReference type="ARBA" id="ARBA00022617"/>
    </source>
</evidence>
<feature type="chain" id="PRO_5042061503" evidence="6">
    <location>
        <begin position="27"/>
        <end position="519"/>
    </location>
</feature>
<keyword evidence="6" id="KW-0732">Signal</keyword>
<feature type="domain" description="Secretion system C-terminal sorting" evidence="7">
    <location>
        <begin position="430"/>
        <end position="504"/>
    </location>
</feature>
<dbReference type="NCBIfam" id="TIGR04183">
    <property type="entry name" value="Por_Secre_tail"/>
    <property type="match status" value="1"/>
</dbReference>
<dbReference type="InterPro" id="IPR038266">
    <property type="entry name" value="NapC/NirT_cytc_sf"/>
</dbReference>
<dbReference type="SUPFAM" id="SSF48695">
    <property type="entry name" value="Multiheme cytochromes"/>
    <property type="match status" value="1"/>
</dbReference>
<evidence type="ECO:0000256" key="6">
    <source>
        <dbReference type="SAM" id="SignalP"/>
    </source>
</evidence>
<evidence type="ECO:0000313" key="8">
    <source>
        <dbReference type="EMBL" id="MDF1613144.1"/>
    </source>
</evidence>
<evidence type="ECO:0000259" key="7">
    <source>
        <dbReference type="Pfam" id="PF18962"/>
    </source>
</evidence>
<evidence type="ECO:0000256" key="4">
    <source>
        <dbReference type="ARBA" id="ARBA00022982"/>
    </source>
</evidence>
<dbReference type="InterPro" id="IPR036280">
    <property type="entry name" value="Multihaem_cyt_sf"/>
</dbReference>
<organism evidence="8 9">
    <name type="scientific">Stygiobacter electus</name>
    <dbReference type="NCBI Taxonomy" id="3032292"/>
    <lineage>
        <taxon>Bacteria</taxon>
        <taxon>Pseudomonadati</taxon>
        <taxon>Ignavibacteriota</taxon>
        <taxon>Ignavibacteria</taxon>
        <taxon>Ignavibacteriales</taxon>
        <taxon>Melioribacteraceae</taxon>
        <taxon>Stygiobacter</taxon>
    </lineage>
</organism>
<feature type="signal peptide" evidence="6">
    <location>
        <begin position="1"/>
        <end position="26"/>
    </location>
</feature>
<dbReference type="EMBL" id="JARGDL010000028">
    <property type="protein sequence ID" value="MDF1613144.1"/>
    <property type="molecule type" value="Genomic_DNA"/>
</dbReference>
<dbReference type="GO" id="GO:0046872">
    <property type="term" value="F:metal ion binding"/>
    <property type="evidence" value="ECO:0007669"/>
    <property type="project" value="UniProtKB-KW"/>
</dbReference>
<evidence type="ECO:0000256" key="5">
    <source>
        <dbReference type="ARBA" id="ARBA00023004"/>
    </source>
</evidence>
<dbReference type="Pfam" id="PF18962">
    <property type="entry name" value="Por_Secre_tail"/>
    <property type="match status" value="1"/>
</dbReference>
<name>A0AAE3P2F3_9BACT</name>
<keyword evidence="4" id="KW-0249">Electron transport</keyword>
<keyword evidence="2" id="KW-0349">Heme</keyword>
<accession>A0AAE3P2F3</accession>
<dbReference type="InterPro" id="IPR026444">
    <property type="entry name" value="Secre_tail"/>
</dbReference>
<evidence type="ECO:0000256" key="1">
    <source>
        <dbReference type="ARBA" id="ARBA00022448"/>
    </source>
</evidence>
<dbReference type="Proteomes" id="UP001221302">
    <property type="component" value="Unassembled WGS sequence"/>
</dbReference>
<evidence type="ECO:0000313" key="9">
    <source>
        <dbReference type="Proteomes" id="UP001221302"/>
    </source>
</evidence>
<evidence type="ECO:0000256" key="3">
    <source>
        <dbReference type="ARBA" id="ARBA00022723"/>
    </source>
</evidence>
<dbReference type="RefSeq" id="WP_321536915.1">
    <property type="nucleotide sequence ID" value="NZ_JARGDL010000028.1"/>
</dbReference>
<dbReference type="Gene3D" id="2.60.40.4070">
    <property type="match status" value="1"/>
</dbReference>
<keyword evidence="5" id="KW-0408">Iron</keyword>
<sequence>MNKSSILIKILVIVVLAATISFPQSNQQCYQCHSNVSLKKDITVSGGTEIVPLYVDSTKFNQTIHKSLNCVNCHTDITSANLYTHPAGGNNALSKYYGSWARFSKSDTTLNADNSPRTRNYYTVASKSCINCHTQMSNYFSSNHSMITKLKSAKVHLINGENVGENYDKSCSRCHATCATCHFKSNLIQKFQGNILDIWDGLHSEGETNYPNATLMTEWSMDWTANIESHNFITPSQLKADNNVCRSCHVGFYKKPTTGFITEKSPFTKAKGTNIKRHPQFYELQKSSAHKTLNCANCHSNVHSYPGQKYDWQVDGDVKCQTCHTMLNHYPQHKTVDCISCHATGFGRSAGLGTDVHDVFRSPENNRVRPFAVKYNEGLSWYPHNIEKPNATTSCAAKCHYEGNLIGARIIVKVENEKLLPTVFALEQNYPNPFNPTTTIKYSIPMGVETSYMTSLRIYDILGKEVATLVNERQPAGNYEVKFDGSNLSSGVYFYRLQSGNPDKSGQAFVQTRKFILMK</sequence>
<reference evidence="8" key="1">
    <citation type="submission" date="2023-03" db="EMBL/GenBank/DDBJ databases">
        <title>Stygiobacter electus gen. nov., sp. nov., facultatively anaerobic thermotolerant bacterium of the class Ignavibacteria from a well of Yessentuki mineral water deposit.</title>
        <authorList>
            <person name="Podosokorskaya O.A."/>
            <person name="Elcheninov A.G."/>
            <person name="Petrova N.F."/>
            <person name="Zavarzina D.G."/>
            <person name="Kublanov I.V."/>
            <person name="Merkel A.Y."/>
        </authorList>
    </citation>
    <scope>NUCLEOTIDE SEQUENCE</scope>
    <source>
        <strain evidence="8">09-Me</strain>
    </source>
</reference>
<dbReference type="AlphaFoldDB" id="A0AAE3P2F3"/>